<dbReference type="PANTHER" id="PTHR14218:SF19">
    <property type="entry name" value="SERINE PROTEASE AORO, PUTATIVE (AFU_ORTHOLOGUE AFUA_6G10250)-RELATED"/>
    <property type="match status" value="1"/>
</dbReference>
<comment type="cofactor">
    <cofactor evidence="8">
        <name>Ca(2+)</name>
        <dbReference type="ChEBI" id="CHEBI:29108"/>
    </cofactor>
    <text evidence="8">Binds 1 Ca(2+) ion per subunit.</text>
</comment>
<accession>A0A9N9Q6W3</accession>
<feature type="signal peptide" evidence="9">
    <location>
        <begin position="1"/>
        <end position="19"/>
    </location>
</feature>
<comment type="subcellular location">
    <subcellularLocation>
        <location evidence="1">Secreted</location>
        <location evidence="1">Extracellular space</location>
    </subcellularLocation>
</comment>
<dbReference type="SUPFAM" id="SSF54897">
    <property type="entry name" value="Protease propeptides/inhibitors"/>
    <property type="match status" value="1"/>
</dbReference>
<protein>
    <recommendedName>
        <fullName evidence="10">Peptidase S53 domain-containing protein</fullName>
    </recommendedName>
</protein>
<dbReference type="GO" id="GO:0005576">
    <property type="term" value="C:extracellular region"/>
    <property type="evidence" value="ECO:0007669"/>
    <property type="project" value="UniProtKB-SubCell"/>
</dbReference>
<comment type="caution">
    <text evidence="11">The sequence shown here is derived from an EMBL/GenBank/DDBJ whole genome shotgun (WGS) entry which is preliminary data.</text>
</comment>
<feature type="domain" description="Peptidase S53" evidence="10">
    <location>
        <begin position="250"/>
        <end position="625"/>
    </location>
</feature>
<dbReference type="SMART" id="SM00944">
    <property type="entry name" value="Pro-kuma_activ"/>
    <property type="match status" value="1"/>
</dbReference>
<gene>
    <name evidence="11" type="ORF">HYALB_00011546</name>
</gene>
<evidence type="ECO:0000256" key="9">
    <source>
        <dbReference type="SAM" id="SignalP"/>
    </source>
</evidence>
<evidence type="ECO:0000313" key="11">
    <source>
        <dbReference type="EMBL" id="CAG8975991.1"/>
    </source>
</evidence>
<dbReference type="InterPro" id="IPR015366">
    <property type="entry name" value="S53_propep"/>
</dbReference>
<keyword evidence="4 8" id="KW-0378">Hydrolase</keyword>
<feature type="active site" description="Charge relay system" evidence="8">
    <location>
        <position position="331"/>
    </location>
</feature>
<dbReference type="InterPro" id="IPR036852">
    <property type="entry name" value="Peptidase_S8/S53_dom_sf"/>
</dbReference>
<dbReference type="EMBL" id="CAJVRM010000159">
    <property type="protein sequence ID" value="CAG8975991.1"/>
    <property type="molecule type" value="Genomic_DNA"/>
</dbReference>
<dbReference type="PROSITE" id="PS51695">
    <property type="entry name" value="SEDOLISIN"/>
    <property type="match status" value="1"/>
</dbReference>
<feature type="binding site" evidence="8">
    <location>
        <position position="603"/>
    </location>
    <ligand>
        <name>Ca(2+)</name>
        <dbReference type="ChEBI" id="CHEBI:29108"/>
    </ligand>
</feature>
<evidence type="ECO:0000256" key="3">
    <source>
        <dbReference type="ARBA" id="ARBA00022723"/>
    </source>
</evidence>
<evidence type="ECO:0000256" key="1">
    <source>
        <dbReference type="ARBA" id="ARBA00004239"/>
    </source>
</evidence>
<organism evidence="11 12">
    <name type="scientific">Hymenoscyphus albidus</name>
    <dbReference type="NCBI Taxonomy" id="595503"/>
    <lineage>
        <taxon>Eukaryota</taxon>
        <taxon>Fungi</taxon>
        <taxon>Dikarya</taxon>
        <taxon>Ascomycota</taxon>
        <taxon>Pezizomycotina</taxon>
        <taxon>Leotiomycetes</taxon>
        <taxon>Helotiales</taxon>
        <taxon>Helotiaceae</taxon>
        <taxon>Hymenoscyphus</taxon>
    </lineage>
</organism>
<keyword evidence="7" id="KW-0865">Zymogen</keyword>
<dbReference type="CDD" id="cd04056">
    <property type="entry name" value="Peptidases_S53"/>
    <property type="match status" value="1"/>
</dbReference>
<keyword evidence="3 8" id="KW-0479">Metal-binding</keyword>
<keyword evidence="5 8" id="KW-0720">Serine protease</keyword>
<reference evidence="11" key="1">
    <citation type="submission" date="2021-07" db="EMBL/GenBank/DDBJ databases">
        <authorList>
            <person name="Durling M."/>
        </authorList>
    </citation>
    <scope>NUCLEOTIDE SEQUENCE</scope>
</reference>
<dbReference type="Proteomes" id="UP000701801">
    <property type="component" value="Unassembled WGS sequence"/>
</dbReference>
<feature type="binding site" evidence="8">
    <location>
        <position position="605"/>
    </location>
    <ligand>
        <name>Ca(2+)</name>
        <dbReference type="ChEBI" id="CHEBI:29108"/>
    </ligand>
</feature>
<keyword evidence="2 8" id="KW-0645">Protease</keyword>
<dbReference type="SUPFAM" id="SSF52743">
    <property type="entry name" value="Subtilisin-like"/>
    <property type="match status" value="1"/>
</dbReference>
<keyword evidence="9" id="KW-0732">Signal</keyword>
<dbReference type="PANTHER" id="PTHR14218">
    <property type="entry name" value="PROTEASE S8 TRIPEPTIDYL PEPTIDASE I CLN2"/>
    <property type="match status" value="1"/>
</dbReference>
<dbReference type="GO" id="GO:0004252">
    <property type="term" value="F:serine-type endopeptidase activity"/>
    <property type="evidence" value="ECO:0007669"/>
    <property type="project" value="UniProtKB-UniRule"/>
</dbReference>
<feature type="active site" description="Charge relay system" evidence="8">
    <location>
        <position position="327"/>
    </location>
</feature>
<name>A0A9N9Q6W3_9HELO</name>
<dbReference type="Gene3D" id="3.40.50.200">
    <property type="entry name" value="Peptidase S8/S53 domain"/>
    <property type="match status" value="2"/>
</dbReference>
<evidence type="ECO:0000256" key="2">
    <source>
        <dbReference type="ARBA" id="ARBA00022670"/>
    </source>
</evidence>
<dbReference type="CDD" id="cd11377">
    <property type="entry name" value="Pro-peptidase_S53"/>
    <property type="match status" value="1"/>
</dbReference>
<evidence type="ECO:0000256" key="5">
    <source>
        <dbReference type="ARBA" id="ARBA00022825"/>
    </source>
</evidence>
<evidence type="ECO:0000313" key="12">
    <source>
        <dbReference type="Proteomes" id="UP000701801"/>
    </source>
</evidence>
<feature type="chain" id="PRO_5040441639" description="Peptidase S53 domain-containing protein" evidence="9">
    <location>
        <begin position="20"/>
        <end position="626"/>
    </location>
</feature>
<dbReference type="OrthoDB" id="409122at2759"/>
<dbReference type="InterPro" id="IPR050819">
    <property type="entry name" value="Tripeptidyl-peptidase_I"/>
</dbReference>
<dbReference type="GO" id="GO:0046872">
    <property type="term" value="F:metal ion binding"/>
    <property type="evidence" value="ECO:0007669"/>
    <property type="project" value="UniProtKB-UniRule"/>
</dbReference>
<keyword evidence="6 8" id="KW-0106">Calcium</keyword>
<evidence type="ECO:0000256" key="8">
    <source>
        <dbReference type="PROSITE-ProRule" id="PRU01032"/>
    </source>
</evidence>
<evidence type="ECO:0000256" key="7">
    <source>
        <dbReference type="ARBA" id="ARBA00023145"/>
    </source>
</evidence>
<evidence type="ECO:0000256" key="4">
    <source>
        <dbReference type="ARBA" id="ARBA00022801"/>
    </source>
</evidence>
<keyword evidence="12" id="KW-1185">Reference proteome</keyword>
<dbReference type="InterPro" id="IPR030400">
    <property type="entry name" value="Sedolisin_dom"/>
</dbReference>
<dbReference type="GO" id="GO:0008240">
    <property type="term" value="F:tripeptidyl-peptidase activity"/>
    <property type="evidence" value="ECO:0007669"/>
    <property type="project" value="TreeGrafter"/>
</dbReference>
<sequence length="626" mass="68151">MRVQLIVHVLAALVVAVSTSPFKASNHVVHKRRMVHPHQWAKQHRLHPRAVFPLRIGLMQQNIHRAEEFIHEVSHPASARYGKHWTPEKVAEVFASSPETVYAVKAWLSAEGIEGSRIRTSRSRSWLEFNATVQEAERLLRAEYHMYSHDTGHKHIACKEYSIPEHLLGHIDIITPTVDFDQKVLQPRHMLHGEQIPASLQMVNKREVELRTRKRDLGKGIVGSADDGSNPKEGPAIINALMTLENCDTMITVACLQALYDMPIGSKAMNNNTLGIVEYTPQAFLQKDLDMFFREFAPQQVGQSPETLLIDGATVQTLNQSFALNGESALDLQYAMALIYPQKVTLYQVGDLVSGASFNNFLDALDGSYCDFQGGDSPDPNIDGQYPSKQPGGYTGPKACRTVQSTKVISTSYGFNEADLSARYTQRQCAEYMKLGLQGVTILYSSGDSGVAGNGGMCIGKNGAYNNGSEGAFNPIFPGGCPWVTSIGATQVLNGSTVRTPEVAAQRVISSGGGFSNIFPMPLYQRPAVTSYFAQNKISFGTSASAPTFGVIINMVNKERAAVGKGPVGFVNPVLYGNSRVLTDVRFGSNPGCGTGGFNASEGWDPVTGLGTPNYPEMLGLFMGLP</sequence>
<evidence type="ECO:0000256" key="6">
    <source>
        <dbReference type="ARBA" id="ARBA00022837"/>
    </source>
</evidence>
<feature type="active site" description="Charge relay system" evidence="8">
    <location>
        <position position="543"/>
    </location>
</feature>
<dbReference type="Pfam" id="PF09286">
    <property type="entry name" value="Pro-kuma_activ"/>
    <property type="match status" value="1"/>
</dbReference>
<evidence type="ECO:0000259" key="10">
    <source>
        <dbReference type="PROSITE" id="PS51695"/>
    </source>
</evidence>
<feature type="binding site" evidence="8">
    <location>
        <position position="585"/>
    </location>
    <ligand>
        <name>Ca(2+)</name>
        <dbReference type="ChEBI" id="CHEBI:29108"/>
    </ligand>
</feature>
<dbReference type="AlphaFoldDB" id="A0A9N9Q6W3"/>
<dbReference type="GO" id="GO:0006508">
    <property type="term" value="P:proteolysis"/>
    <property type="evidence" value="ECO:0007669"/>
    <property type="project" value="UniProtKB-KW"/>
</dbReference>
<feature type="binding site" evidence="8">
    <location>
        <position position="584"/>
    </location>
    <ligand>
        <name>Ca(2+)</name>
        <dbReference type="ChEBI" id="CHEBI:29108"/>
    </ligand>
</feature>
<proteinExistence type="predicted"/>